<feature type="compositionally biased region" description="Basic residues" evidence="1">
    <location>
        <begin position="35"/>
        <end position="44"/>
    </location>
</feature>
<evidence type="ECO:0000256" key="1">
    <source>
        <dbReference type="SAM" id="MobiDB-lite"/>
    </source>
</evidence>
<dbReference type="EMBL" id="KN822075">
    <property type="protein sequence ID" value="KIM59281.1"/>
    <property type="molecule type" value="Genomic_DNA"/>
</dbReference>
<reference evidence="2 3" key="1">
    <citation type="submission" date="2014-04" db="EMBL/GenBank/DDBJ databases">
        <authorList>
            <consortium name="DOE Joint Genome Institute"/>
            <person name="Kuo A."/>
            <person name="Kohler A."/>
            <person name="Nagy L.G."/>
            <person name="Floudas D."/>
            <person name="Copeland A."/>
            <person name="Barry K.W."/>
            <person name="Cichocki N."/>
            <person name="Veneault-Fourrey C."/>
            <person name="LaButti K."/>
            <person name="Lindquist E.A."/>
            <person name="Lipzen A."/>
            <person name="Lundell T."/>
            <person name="Morin E."/>
            <person name="Murat C."/>
            <person name="Sun H."/>
            <person name="Tunlid A."/>
            <person name="Henrissat B."/>
            <person name="Grigoriev I.V."/>
            <person name="Hibbett D.S."/>
            <person name="Martin F."/>
            <person name="Nordberg H.P."/>
            <person name="Cantor M.N."/>
            <person name="Hua S.X."/>
        </authorList>
    </citation>
    <scope>NUCLEOTIDE SEQUENCE [LARGE SCALE GENOMIC DNA]</scope>
    <source>
        <strain evidence="2 3">Foug A</strain>
    </source>
</reference>
<keyword evidence="3" id="KW-1185">Reference proteome</keyword>
<evidence type="ECO:0000313" key="2">
    <source>
        <dbReference type="EMBL" id="KIM59281.1"/>
    </source>
</evidence>
<sequence>MYQKYGLTHPQNCQQVILQTSWPAGVTCCRTSTRKERHQTHHKQSSPPTASS</sequence>
<feature type="region of interest" description="Disordered" evidence="1">
    <location>
        <begin position="32"/>
        <end position="52"/>
    </location>
</feature>
<reference evidence="3" key="2">
    <citation type="submission" date="2015-01" db="EMBL/GenBank/DDBJ databases">
        <title>Evolutionary Origins and Diversification of the Mycorrhizal Mutualists.</title>
        <authorList>
            <consortium name="DOE Joint Genome Institute"/>
            <consortium name="Mycorrhizal Genomics Consortium"/>
            <person name="Kohler A."/>
            <person name="Kuo A."/>
            <person name="Nagy L.G."/>
            <person name="Floudas D."/>
            <person name="Copeland A."/>
            <person name="Barry K.W."/>
            <person name="Cichocki N."/>
            <person name="Veneault-Fourrey C."/>
            <person name="LaButti K."/>
            <person name="Lindquist E.A."/>
            <person name="Lipzen A."/>
            <person name="Lundell T."/>
            <person name="Morin E."/>
            <person name="Murat C."/>
            <person name="Riley R."/>
            <person name="Ohm R."/>
            <person name="Sun H."/>
            <person name="Tunlid A."/>
            <person name="Henrissat B."/>
            <person name="Grigoriev I.V."/>
            <person name="Hibbett D.S."/>
            <person name="Martin F."/>
        </authorList>
    </citation>
    <scope>NUCLEOTIDE SEQUENCE [LARGE SCALE GENOMIC DNA]</scope>
    <source>
        <strain evidence="3">Foug A</strain>
    </source>
</reference>
<accession>A0A0C3DTK3</accession>
<organism evidence="2 3">
    <name type="scientific">Scleroderma citrinum Foug A</name>
    <dbReference type="NCBI Taxonomy" id="1036808"/>
    <lineage>
        <taxon>Eukaryota</taxon>
        <taxon>Fungi</taxon>
        <taxon>Dikarya</taxon>
        <taxon>Basidiomycota</taxon>
        <taxon>Agaricomycotina</taxon>
        <taxon>Agaricomycetes</taxon>
        <taxon>Agaricomycetidae</taxon>
        <taxon>Boletales</taxon>
        <taxon>Sclerodermatineae</taxon>
        <taxon>Sclerodermataceae</taxon>
        <taxon>Scleroderma</taxon>
    </lineage>
</organism>
<dbReference type="InParanoid" id="A0A0C3DTK3"/>
<dbReference type="HOGENOM" id="CLU_3088648_0_0_1"/>
<dbReference type="AlphaFoldDB" id="A0A0C3DTK3"/>
<gene>
    <name evidence="2" type="ORF">SCLCIDRAFT_1217843</name>
</gene>
<evidence type="ECO:0000313" key="3">
    <source>
        <dbReference type="Proteomes" id="UP000053989"/>
    </source>
</evidence>
<dbReference type="Proteomes" id="UP000053989">
    <property type="component" value="Unassembled WGS sequence"/>
</dbReference>
<protein>
    <submittedName>
        <fullName evidence="2">Uncharacterized protein</fullName>
    </submittedName>
</protein>
<proteinExistence type="predicted"/>
<name>A0A0C3DTK3_9AGAM</name>